<dbReference type="EMBL" id="JAEQBW010000018">
    <property type="protein sequence ID" value="MBK6267385.1"/>
    <property type="molecule type" value="Genomic_DNA"/>
</dbReference>
<dbReference type="PANTHER" id="PTHR30097">
    <property type="entry name" value="CATION EFFLUX SYSTEM PROTEIN CUSB"/>
    <property type="match status" value="1"/>
</dbReference>
<protein>
    <submittedName>
        <fullName evidence="4">Efflux RND transporter periplasmic adaptor subunit</fullName>
    </submittedName>
</protein>
<evidence type="ECO:0000313" key="5">
    <source>
        <dbReference type="Proteomes" id="UP000611723"/>
    </source>
</evidence>
<dbReference type="GO" id="GO:0060003">
    <property type="term" value="P:copper ion export"/>
    <property type="evidence" value="ECO:0007669"/>
    <property type="project" value="TreeGrafter"/>
</dbReference>
<gene>
    <name evidence="4" type="ORF">JKA74_20245</name>
</gene>
<dbReference type="Proteomes" id="UP000611723">
    <property type="component" value="Unassembled WGS sequence"/>
</dbReference>
<dbReference type="Gene3D" id="1.10.287.470">
    <property type="entry name" value="Helix hairpin bin"/>
    <property type="match status" value="1"/>
</dbReference>
<dbReference type="Gene3D" id="2.40.50.100">
    <property type="match status" value="1"/>
</dbReference>
<evidence type="ECO:0000256" key="2">
    <source>
        <dbReference type="SAM" id="SignalP"/>
    </source>
</evidence>
<feature type="signal peptide" evidence="2">
    <location>
        <begin position="1"/>
        <end position="23"/>
    </location>
</feature>
<feature type="chain" id="PRO_5037220455" evidence="2">
    <location>
        <begin position="24"/>
        <end position="369"/>
    </location>
</feature>
<reference evidence="4" key="1">
    <citation type="submission" date="2021-01" db="EMBL/GenBank/DDBJ databases">
        <title>Marivirga aurantiaca sp. nov., isolated from intertidal surface sediments.</title>
        <authorList>
            <person name="Zhang M."/>
        </authorList>
    </citation>
    <scope>NUCLEOTIDE SEQUENCE</scope>
    <source>
        <strain evidence="4">S37H4</strain>
    </source>
</reference>
<proteinExistence type="predicted"/>
<dbReference type="GO" id="GO:0015679">
    <property type="term" value="P:plasma membrane copper ion transport"/>
    <property type="evidence" value="ECO:0007669"/>
    <property type="project" value="TreeGrafter"/>
</dbReference>
<keyword evidence="2" id="KW-0732">Signal</keyword>
<evidence type="ECO:0000313" key="4">
    <source>
        <dbReference type="EMBL" id="MBK6267385.1"/>
    </source>
</evidence>
<dbReference type="InterPro" id="IPR058647">
    <property type="entry name" value="BSH_CzcB-like"/>
</dbReference>
<dbReference type="PROSITE" id="PS51257">
    <property type="entry name" value="PROKAR_LIPOPROTEIN"/>
    <property type="match status" value="1"/>
</dbReference>
<evidence type="ECO:0000256" key="1">
    <source>
        <dbReference type="ARBA" id="ARBA00022448"/>
    </source>
</evidence>
<accession>A0A935CBW8</accession>
<dbReference type="GO" id="GO:0030313">
    <property type="term" value="C:cell envelope"/>
    <property type="evidence" value="ECO:0007669"/>
    <property type="project" value="TreeGrafter"/>
</dbReference>
<dbReference type="RefSeq" id="WP_201433072.1">
    <property type="nucleotide sequence ID" value="NZ_JAEQBW010000018.1"/>
</dbReference>
<keyword evidence="1" id="KW-0813">Transport</keyword>
<keyword evidence="5" id="KW-1185">Reference proteome</keyword>
<dbReference type="Gene3D" id="2.40.30.170">
    <property type="match status" value="1"/>
</dbReference>
<sequence length="369" mass="41481">MRNLNILSALLLIFLVLSTSCNEQKVEETEATTQGGTDSLIELNQAELENTTIEIGTLVKRPLSKTLNVFGELAVAPKDIAEIHLAHQAFIEYSQILPGESVVKGQVLAYFSHPEISALQSEFLAAINTEKQLQEDYERKKELGKNQSISKRSIQESEANYFSQKVKRESTQQMLQQLGVNISALQKGDLQERLAVRAPFDGVVTEVNINRGMLVTPDKSLFELINLDEMHLEFEVFPKDAALLKEGQLVTFKLPEGQHIYQSELHFINKKVQGNSIIAHADLAEPVDIPLGANLNVSIQLTSDSLLLIPKTATVQSGKRYFAFEKLSKGKFQKIEIKKLDEDETHLAIEELKDWESRKFVVDGAYYLR</sequence>
<dbReference type="Pfam" id="PF25973">
    <property type="entry name" value="BSH_CzcB"/>
    <property type="match status" value="1"/>
</dbReference>
<dbReference type="SUPFAM" id="SSF111369">
    <property type="entry name" value="HlyD-like secretion proteins"/>
    <property type="match status" value="1"/>
</dbReference>
<name>A0A935CBW8_9BACT</name>
<dbReference type="AlphaFoldDB" id="A0A935CBW8"/>
<organism evidence="4 5">
    <name type="scientific">Marivirga aurantiaca</name>
    <dbReference type="NCBI Taxonomy" id="2802615"/>
    <lineage>
        <taxon>Bacteria</taxon>
        <taxon>Pseudomonadati</taxon>
        <taxon>Bacteroidota</taxon>
        <taxon>Cytophagia</taxon>
        <taxon>Cytophagales</taxon>
        <taxon>Marivirgaceae</taxon>
        <taxon>Marivirga</taxon>
    </lineage>
</organism>
<dbReference type="PANTHER" id="PTHR30097:SF4">
    <property type="entry name" value="SLR6042 PROTEIN"/>
    <property type="match status" value="1"/>
</dbReference>
<feature type="domain" description="CzcB-like barrel-sandwich hybrid" evidence="3">
    <location>
        <begin position="98"/>
        <end position="224"/>
    </location>
</feature>
<comment type="caution">
    <text evidence="4">The sequence shown here is derived from an EMBL/GenBank/DDBJ whole genome shotgun (WGS) entry which is preliminary data.</text>
</comment>
<dbReference type="InterPro" id="IPR051909">
    <property type="entry name" value="MFP_Cation_Efflux"/>
</dbReference>
<evidence type="ECO:0000259" key="3">
    <source>
        <dbReference type="Pfam" id="PF25973"/>
    </source>
</evidence>